<reference key="2">
    <citation type="submission" date="2011-03" db="EMBL/GenBank/DDBJ databases">
        <title>Complete genome sequence of the thermoacidophilic crenarchaeon Thermoproteus uzoniensis 768-20.</title>
        <authorList>
            <person name="Mardanov A.V."/>
            <person name="Gumerov V.M."/>
            <person name="Beletsky A.V."/>
            <person name="Prokofeva M.I."/>
            <person name="Bonch-Osmolovskaya E.A."/>
            <person name="Ravin N.V."/>
            <person name="Skryabin K.G."/>
        </authorList>
    </citation>
    <scope>NUCLEOTIDE SEQUENCE</scope>
    <source>
        <strain>768-20</strain>
    </source>
</reference>
<dbReference type="Pfam" id="PF13672">
    <property type="entry name" value="PP2C_2"/>
    <property type="match status" value="1"/>
</dbReference>
<dbReference type="SUPFAM" id="SSF81606">
    <property type="entry name" value="PP2C-like"/>
    <property type="match status" value="1"/>
</dbReference>
<dbReference type="Gene3D" id="3.60.40.10">
    <property type="entry name" value="PPM-type phosphatase domain"/>
    <property type="match status" value="1"/>
</dbReference>
<dbReference type="GeneID" id="10360465"/>
<dbReference type="EMBL" id="CP002590">
    <property type="protein sequence ID" value="AEA12416.1"/>
    <property type="molecule type" value="Genomic_DNA"/>
</dbReference>
<evidence type="ECO:0000313" key="3">
    <source>
        <dbReference type="Proteomes" id="UP000008138"/>
    </source>
</evidence>
<dbReference type="HOGENOM" id="CLU_1044362_0_0_2"/>
<dbReference type="AlphaFoldDB" id="F2L5X1"/>
<dbReference type="SMART" id="SM00332">
    <property type="entry name" value="PP2Cc"/>
    <property type="match status" value="1"/>
</dbReference>
<reference evidence="2 3" key="1">
    <citation type="journal article" date="2011" name="J. Bacteriol.">
        <title>Complete genome sequence of the thermoacidophilic crenarchaeon Thermoproteus uzoniensis 768-20.</title>
        <authorList>
            <person name="Mardanov A.V."/>
            <person name="Gumerov V.M."/>
            <person name="Beletsky A.V."/>
            <person name="Prokofeva M.I."/>
            <person name="Bonch-Osmolovskaya E.A."/>
            <person name="Ravin N.V."/>
            <person name="Skryabin K.G."/>
        </authorList>
    </citation>
    <scope>NUCLEOTIDE SEQUENCE [LARGE SCALE GENOMIC DNA]</scope>
    <source>
        <strain evidence="2 3">768-20</strain>
    </source>
</reference>
<dbReference type="PROSITE" id="PS51746">
    <property type="entry name" value="PPM_2"/>
    <property type="match status" value="1"/>
</dbReference>
<sequence>MRLMISLAGKTVYGELSDIPEDAGGCDSLNLAKLGRKRDYRLAGYLRSIRGPRELNEDSAAVAVKEEEGRGLVAVADGVGGLSYGDAASSTAICAVIANFAKADHYDESWLADLFSKAHEAVSRLGKGATTLSVALVDVNSQTVVAGNVGDSPMYLVDFEKGTVTDLTPNRDERARYIVQAVGHKSYVGPHILKIPIGARGALLAVTDGIDDFLPDKRLYAAYLRGPDRHVNELIKAVENKTKDNATAVALYFKTSRSSLWRLFRI</sequence>
<evidence type="ECO:0000313" key="2">
    <source>
        <dbReference type="EMBL" id="AEA12416.1"/>
    </source>
</evidence>
<dbReference type="Proteomes" id="UP000008138">
    <property type="component" value="Chromosome"/>
</dbReference>
<evidence type="ECO:0000259" key="1">
    <source>
        <dbReference type="PROSITE" id="PS51746"/>
    </source>
</evidence>
<dbReference type="InterPro" id="IPR036457">
    <property type="entry name" value="PPM-type-like_dom_sf"/>
</dbReference>
<name>F2L5X1_THEU7</name>
<dbReference type="STRING" id="999630.TUZN_0933"/>
<dbReference type="KEGG" id="tuz:TUZN_0933"/>
<proteinExistence type="predicted"/>
<accession>F2L5X1</accession>
<keyword evidence="3" id="KW-1185">Reference proteome</keyword>
<feature type="domain" description="PPM-type phosphatase" evidence="1">
    <location>
        <begin position="43"/>
        <end position="253"/>
    </location>
</feature>
<dbReference type="eggNOG" id="arCOG05302">
    <property type="taxonomic scope" value="Archaea"/>
</dbReference>
<gene>
    <name evidence="2" type="ordered locus">TUZN_0933</name>
</gene>
<dbReference type="RefSeq" id="WP_013679752.1">
    <property type="nucleotide sequence ID" value="NC_015315.1"/>
</dbReference>
<dbReference type="InterPro" id="IPR001932">
    <property type="entry name" value="PPM-type_phosphatase-like_dom"/>
</dbReference>
<organism evidence="2 3">
    <name type="scientific">Thermoproteus uzoniensis (strain 768-20)</name>
    <dbReference type="NCBI Taxonomy" id="999630"/>
    <lineage>
        <taxon>Archaea</taxon>
        <taxon>Thermoproteota</taxon>
        <taxon>Thermoprotei</taxon>
        <taxon>Thermoproteales</taxon>
        <taxon>Thermoproteaceae</taxon>
        <taxon>Thermoproteus</taxon>
    </lineage>
</organism>
<protein>
    <recommendedName>
        <fullName evidence="1">PPM-type phosphatase domain-containing protein</fullName>
    </recommendedName>
</protein>
<dbReference type="SMART" id="SM00331">
    <property type="entry name" value="PP2C_SIG"/>
    <property type="match status" value="1"/>
</dbReference>